<dbReference type="PaxDb" id="44689-DDB0216553"/>
<dbReference type="Pfam" id="PF03644">
    <property type="entry name" value="Glyco_hydro_85"/>
    <property type="match status" value="1"/>
</dbReference>
<dbReference type="AlphaFoldDB" id="Q55G89"/>
<feature type="domain" description="Cytosolic endo-beta-N-acetylglucosaminidase TIM barrel" evidence="2">
    <location>
        <begin position="348"/>
        <end position="664"/>
    </location>
</feature>
<evidence type="ECO:0000313" key="3">
    <source>
        <dbReference type="EMBL" id="EAL73713.1"/>
    </source>
</evidence>
<dbReference type="InterPro" id="IPR032979">
    <property type="entry name" value="ENGase"/>
</dbReference>
<dbReference type="GeneID" id="8616101"/>
<dbReference type="Gene3D" id="3.20.20.80">
    <property type="entry name" value="Glycosidases"/>
    <property type="match status" value="1"/>
</dbReference>
<dbReference type="PANTHER" id="PTHR13246">
    <property type="entry name" value="ENDO BETA N-ACETYLGLUCOSAMINIDASE"/>
    <property type="match status" value="1"/>
</dbReference>
<dbReference type="OMA" id="RIHCHDM"/>
<accession>Q55G89</accession>
<dbReference type="PRO" id="PR:Q55G89"/>
<dbReference type="STRING" id="44689.Q55G89"/>
<proteinExistence type="predicted"/>
<dbReference type="Reactome" id="R-DDI-532668">
    <property type="pathway name" value="N-glycan trimming in the ER and Calnexin/Calreticulin cycle"/>
</dbReference>
<dbReference type="PANTHER" id="PTHR13246:SF1">
    <property type="entry name" value="CYTOSOLIC ENDO-BETA-N-ACETYLGLUCOSAMINIDASE"/>
    <property type="match status" value="1"/>
</dbReference>
<evidence type="ECO:0000313" key="4">
    <source>
        <dbReference type="Proteomes" id="UP000002195"/>
    </source>
</evidence>
<evidence type="ECO:0000256" key="1">
    <source>
        <dbReference type="SAM" id="MobiDB-lite"/>
    </source>
</evidence>
<dbReference type="InParanoid" id="Q55G89"/>
<feature type="compositionally biased region" description="Low complexity" evidence="1">
    <location>
        <begin position="1126"/>
        <end position="1141"/>
    </location>
</feature>
<dbReference type="GO" id="GO:0006491">
    <property type="term" value="P:N-glycan processing"/>
    <property type="evidence" value="ECO:0000318"/>
    <property type="project" value="GO_Central"/>
</dbReference>
<feature type="region of interest" description="Disordered" evidence="1">
    <location>
        <begin position="1126"/>
        <end position="1161"/>
    </location>
</feature>
<dbReference type="GO" id="GO:0033925">
    <property type="term" value="F:mannosyl-glycoprotein endo-beta-N-acetylglucosaminidase activity"/>
    <property type="evidence" value="ECO:0000318"/>
    <property type="project" value="GO_Central"/>
</dbReference>
<keyword evidence="4" id="KW-1185">Reference proteome</keyword>
<dbReference type="HOGENOM" id="CLU_261108_0_0_1"/>
<sequence length="1306" mass="151251">MKTKKLIDNIKLGSNNKNNNNNGSEIIIPWNSILMCEEFNREENHIDSTKSISISCWIYMIPNEDDNRDDNNRVNRIFSQLQNNNIDTGIFFGNQSFDKRLYNDSTTTNRTSIHSIYHTSKDELKYFHWEFLIFKLNFNDSGTQLISTEIYLNCKIYKQTNYCEKNNNHSNLNNENNNTINETYESPINISKSPLIIGSKDLSNEMILSDLTIHLNDRHDILSTIFQNNSILKQPSYPPNIQNKSLLGNSFISTIKPLNSILELLNWKSTINPQQQIQHQQQQQQQQQQQNYNDLINISTIKLNKRIKKSNNITKRIHCHDMMNGYQIDKYCQGIYEGINDRKTLWSSEFYNFYHWNLIDTFIYFSHHRISIPPVGWINSAHKNGVKVLGTIILEWDQSLSDCYLLVDGIQEDVNHFINKLIEISNHFKFDGWFLNLETSLLDHPSYVEKYISFLKNFTNSIHKNSIIIGGGSSDSGSVGGDIHEDNDEKPLIIWYDSVTSNGELNWQNELNEKNYRFFENCDGIFLNYCWNKDNLKNSFNIISNLNNNKDDCNDEEINEKCKNVYVGTDCWGRGTFGGGKFNSWIGLKEADLNQLSSAIFAPAWTYEDANSSSKMVIEREKSFWLGSLVQNLVENGSAEYGNFSTWSPIFNTTTNTNNNNNNNNRYHWVIDNNGLLNGNGKSFKSIKSSRYDSKFFSIFKKRIDLFNISKNDNNNNNNNNRILMFTKEILDKLPMIEFEFYYKSTSSINQTDSNNYPVNLIMLDENLTVLKEFNTQCLSKVRNEWKKYKLTIREYPIGIRFIDIIINNTSDNDEISISGINLQIIAKPIYKSKQQQKTTTTLNSDDDHDDDNNNNNNYNSIRSVTDERISIHSLPFSSCFNRGKGKKYWINGKIVSNSKWFNLSDQDIIGCEEDYRYQIGSKLILSTTSYSVSFNGGSSLNIKGKLETISNIGNNQFKHYSINNNNNNNNDDDDDKYSISTLFKTDIKLKEKQLLISYTWSVKSIPKIQLSEQISKLCLILVFSDNEEKNIKNIILHPSTLGNSIDNKQQIFPFNINTATNNQNEYIIYESDQDEIINAHLDWYQSKFCLNIDDFIFNNTNKNNNIIKLKEIKSFSYNFKSNSIDRNSIPNPNSNPNSNNQDKKIDSKDDNSITSDGNNKKDKLDQYNVYIGEVTLDTISCDHHTIANNNNSSSSLVEIKSCNIDKVWNINSLSGGGGSDQYDIILNWIYEIKKNIQNGDNHDEDGDNIIKCTNIYLDEKWVGRSYNNNYYIIKSKEISQNSFITIEFINHLNNLIYSKNFNLFD</sequence>
<dbReference type="eggNOG" id="KOG2331">
    <property type="taxonomic scope" value="Eukaryota"/>
</dbReference>
<feature type="region of interest" description="Disordered" evidence="1">
    <location>
        <begin position="837"/>
        <end position="862"/>
    </location>
</feature>
<reference evidence="3 4" key="1">
    <citation type="journal article" date="2005" name="Nature">
        <title>The genome of the social amoeba Dictyostelium discoideum.</title>
        <authorList>
            <consortium name="The Dictyostelium discoideum Sequencing Consortium"/>
            <person name="Eichinger L."/>
            <person name="Pachebat J.A."/>
            <person name="Glockner G."/>
            <person name="Rajandream M.A."/>
            <person name="Sucgang R."/>
            <person name="Berriman M."/>
            <person name="Song J."/>
            <person name="Olsen R."/>
            <person name="Szafranski K."/>
            <person name="Xu Q."/>
            <person name="Tunggal B."/>
            <person name="Kummerfeld S."/>
            <person name="Madera M."/>
            <person name="Konfortov B.A."/>
            <person name="Rivero F."/>
            <person name="Bankier A.T."/>
            <person name="Lehmann R."/>
            <person name="Hamlin N."/>
            <person name="Davies R."/>
            <person name="Gaudet P."/>
            <person name="Fey P."/>
            <person name="Pilcher K."/>
            <person name="Chen G."/>
            <person name="Saunders D."/>
            <person name="Sodergren E."/>
            <person name="Davis P."/>
            <person name="Kerhornou A."/>
            <person name="Nie X."/>
            <person name="Hall N."/>
            <person name="Anjard C."/>
            <person name="Hemphill L."/>
            <person name="Bason N."/>
            <person name="Farbrother P."/>
            <person name="Desany B."/>
            <person name="Just E."/>
            <person name="Morio T."/>
            <person name="Rost R."/>
            <person name="Churcher C."/>
            <person name="Cooper J."/>
            <person name="Haydock S."/>
            <person name="van Driessche N."/>
            <person name="Cronin A."/>
            <person name="Goodhead I."/>
            <person name="Muzny D."/>
            <person name="Mourier T."/>
            <person name="Pain A."/>
            <person name="Lu M."/>
            <person name="Harper D."/>
            <person name="Lindsay R."/>
            <person name="Hauser H."/>
            <person name="James K."/>
            <person name="Quiles M."/>
            <person name="Madan Babu M."/>
            <person name="Saito T."/>
            <person name="Buchrieser C."/>
            <person name="Wardroper A."/>
            <person name="Felder M."/>
            <person name="Thangavelu M."/>
            <person name="Johnson D."/>
            <person name="Knights A."/>
            <person name="Loulseged H."/>
            <person name="Mungall K."/>
            <person name="Oliver K."/>
            <person name="Price C."/>
            <person name="Quail M.A."/>
            <person name="Urushihara H."/>
            <person name="Hernandez J."/>
            <person name="Rabbinowitsch E."/>
            <person name="Steffen D."/>
            <person name="Sanders M."/>
            <person name="Ma J."/>
            <person name="Kohara Y."/>
            <person name="Sharp S."/>
            <person name="Simmonds M."/>
            <person name="Spiegler S."/>
            <person name="Tivey A."/>
            <person name="Sugano S."/>
            <person name="White B."/>
            <person name="Walker D."/>
            <person name="Woodward J."/>
            <person name="Winckler T."/>
            <person name="Tanaka Y."/>
            <person name="Shaulsky G."/>
            <person name="Schleicher M."/>
            <person name="Weinstock G."/>
            <person name="Rosenthal A."/>
            <person name="Cox E.C."/>
            <person name="Chisholm R.L."/>
            <person name="Gibbs R."/>
            <person name="Loomis W.F."/>
            <person name="Platzer M."/>
            <person name="Kay R.R."/>
            <person name="Williams J."/>
            <person name="Dear P.H."/>
            <person name="Noegel A.A."/>
            <person name="Barrell B."/>
            <person name="Kuspa A."/>
        </authorList>
    </citation>
    <scope>NUCLEOTIDE SEQUENCE [LARGE SCALE GENOMIC DNA]</scope>
    <source>
        <strain evidence="3 4">AX4</strain>
    </source>
</reference>
<name>Q55G89_DICDI</name>
<gene>
    <name evidence="3" type="ORF">DDB_G0268520</name>
</gene>
<feature type="compositionally biased region" description="Basic and acidic residues" evidence="1">
    <location>
        <begin position="1142"/>
        <end position="1152"/>
    </location>
</feature>
<dbReference type="CDD" id="cd06547">
    <property type="entry name" value="GH85_ENGase"/>
    <property type="match status" value="1"/>
</dbReference>
<organism evidence="3 4">
    <name type="scientific">Dictyostelium discoideum</name>
    <name type="common">Social amoeba</name>
    <dbReference type="NCBI Taxonomy" id="44689"/>
    <lineage>
        <taxon>Eukaryota</taxon>
        <taxon>Amoebozoa</taxon>
        <taxon>Evosea</taxon>
        <taxon>Eumycetozoa</taxon>
        <taxon>Dictyostelia</taxon>
        <taxon>Dictyosteliales</taxon>
        <taxon>Dictyosteliaceae</taxon>
        <taxon>Dictyostelium</taxon>
    </lineage>
</organism>
<dbReference type="Proteomes" id="UP000002195">
    <property type="component" value="Unassembled WGS sequence"/>
</dbReference>
<dbReference type="InterPro" id="IPR005201">
    <property type="entry name" value="TIM_ENGase"/>
</dbReference>
<dbReference type="EMBL" id="AAFI02000003">
    <property type="protein sequence ID" value="EAL73713.1"/>
    <property type="molecule type" value="Genomic_DNA"/>
</dbReference>
<protein>
    <recommendedName>
        <fullName evidence="2">Cytosolic endo-beta-N-acetylglucosaminidase TIM barrel domain-containing protein</fullName>
    </recommendedName>
</protein>
<dbReference type="KEGG" id="ddi:DDB_G0268520"/>
<dbReference type="Gene3D" id="2.60.120.260">
    <property type="entry name" value="Galactose-binding domain-like"/>
    <property type="match status" value="1"/>
</dbReference>
<dbReference type="RefSeq" id="XP_647295.1">
    <property type="nucleotide sequence ID" value="XM_642203.1"/>
</dbReference>
<dbReference type="VEuPathDB" id="AmoebaDB:DDB_G0268520"/>
<comment type="caution">
    <text evidence="3">The sequence shown here is derived from an EMBL/GenBank/DDBJ whole genome shotgun (WGS) entry which is preliminary data.</text>
</comment>
<dbReference type="GO" id="GO:0005829">
    <property type="term" value="C:cytosol"/>
    <property type="evidence" value="ECO:0007669"/>
    <property type="project" value="UniProtKB-SubCell"/>
</dbReference>
<dbReference type="dictyBase" id="DDB_G0268520"/>
<evidence type="ECO:0000259" key="2">
    <source>
        <dbReference type="Pfam" id="PF03644"/>
    </source>
</evidence>